<evidence type="ECO:0000256" key="2">
    <source>
        <dbReference type="SAM" id="SignalP"/>
    </source>
</evidence>
<feature type="compositionally biased region" description="Low complexity" evidence="1">
    <location>
        <begin position="76"/>
        <end position="103"/>
    </location>
</feature>
<feature type="chain" id="PRO_5039891223" evidence="2">
    <location>
        <begin position="21"/>
        <end position="1111"/>
    </location>
</feature>
<gene>
    <name evidence="3" type="ORF">PVAND_015613</name>
</gene>
<evidence type="ECO:0000313" key="4">
    <source>
        <dbReference type="Proteomes" id="UP001107558"/>
    </source>
</evidence>
<proteinExistence type="predicted"/>
<sequence length="1111" mass="119634">MKIFVTFLAVSAIFVSNSEANYIKCFPKTTPVPTTPAPTTQAPTQTPTQAPTAAPTTLPPTVAPTAAPTQPPTTLPPSTTTTTTTPTTTTTTTTPTTTTTTVPPKLNACAVWTRYLNDDAPATIGFSAGISPRSNTTAYIGRGQYGDVVFPGRVQITTTTNGTTPFTPGVYVPYFGYEWQAPVGEFLVLPQGCSCQWISASDAFNHNGVVYTNNQPLYKFAVGRKSFGNGQVAISRVYLDPTNTAFYMKQYYEDAGNIERSENATEILVCETAASTAGRPVINFPYEYCGVWSSFGMVDSVATNGFNVGTSNANTTLYIGKGFAAAYTQGGRYEPNVGTFVTRSANALAYNSAWLIVPQGCNCYWMAPNLAKARKGLILVGDDSDNFMIGLHTFSTGQKSVTIPLYINNYETYVGLNLLTVYGGYATQILVCENIPPPPQGCALWAAYLDDNAPAINGFYAGNSTINNSPVYVGWGDYGDLKLPARIQITTTSTGTLPRTPGGYVSAGAEVQVTYPEYLVVPNSCSCSWINPSLASSHPGLILSSDLTYNWAIGRKTFTDGTISITKVVMNSNLTNYMKQTYNNAAGVQIVDEPATELLVCETTASTATAPVFTFANEACGVWSTDNMVPSSASNGFAIGQSIFPNITNYVGRGQFIIAQARIGRYQDESPSGAYTPNGALGETIMTFSQWLIVPQGCNCYWLRADQALVRRGLITSSDDTYNFAVSYKNVSATQVSIATVDIGDKAYWEYYSTTANQQTTATMAWSDPLLVCDNLPTPPANPCAYWIRYNGDNGPTVNGFNAGISAYTQNAAAGTTVWIARGMFGNIMIPGRVQMSGTTGTIYITIRLEYPPNLGGGEYLVLVNGCSCSWQPNYLASNHPGLVRTGDNTYDYLISRINSTTSTGISIGKTTTPYYTTDYTKPSPLAETILYYPASPIDVLVCESNSDMSVKPTFNFASNGACGLWTRYNGNNWPASNGFSFGTDRSGNTAYVARANTNAYNLAGRLVISGTPTIYNTYSTEPQGTQIEYLVVPNSCNCTWTPYSAVLFTTAPGLVRTYDFNFQFAIGRVNLGGGKYAISSVKTNGEQWYNDLSGTFIINYTPTELLVCHS</sequence>
<dbReference type="AlphaFoldDB" id="A0A9J6BDD6"/>
<dbReference type="EMBL" id="JADBJN010000004">
    <property type="protein sequence ID" value="KAG5667639.1"/>
    <property type="molecule type" value="Genomic_DNA"/>
</dbReference>
<evidence type="ECO:0000313" key="3">
    <source>
        <dbReference type="EMBL" id="KAG5667639.1"/>
    </source>
</evidence>
<organism evidence="3 4">
    <name type="scientific">Polypedilum vanderplanki</name>
    <name type="common">Sleeping chironomid midge</name>
    <dbReference type="NCBI Taxonomy" id="319348"/>
    <lineage>
        <taxon>Eukaryota</taxon>
        <taxon>Metazoa</taxon>
        <taxon>Ecdysozoa</taxon>
        <taxon>Arthropoda</taxon>
        <taxon>Hexapoda</taxon>
        <taxon>Insecta</taxon>
        <taxon>Pterygota</taxon>
        <taxon>Neoptera</taxon>
        <taxon>Endopterygota</taxon>
        <taxon>Diptera</taxon>
        <taxon>Nematocera</taxon>
        <taxon>Chironomoidea</taxon>
        <taxon>Chironomidae</taxon>
        <taxon>Chironominae</taxon>
        <taxon>Polypedilum</taxon>
        <taxon>Polypedilum</taxon>
    </lineage>
</organism>
<protein>
    <submittedName>
        <fullName evidence="3">Uncharacterized protein</fullName>
    </submittedName>
</protein>
<keyword evidence="4" id="KW-1185">Reference proteome</keyword>
<feature type="compositionally biased region" description="Low complexity" evidence="1">
    <location>
        <begin position="29"/>
        <end position="56"/>
    </location>
</feature>
<comment type="caution">
    <text evidence="3">The sequence shown here is derived from an EMBL/GenBank/DDBJ whole genome shotgun (WGS) entry which is preliminary data.</text>
</comment>
<keyword evidence="2" id="KW-0732">Signal</keyword>
<name>A0A9J6BDD6_POLVA</name>
<evidence type="ECO:0000256" key="1">
    <source>
        <dbReference type="SAM" id="MobiDB-lite"/>
    </source>
</evidence>
<feature type="region of interest" description="Disordered" evidence="1">
    <location>
        <begin position="29"/>
        <end position="103"/>
    </location>
</feature>
<dbReference type="Proteomes" id="UP001107558">
    <property type="component" value="Chromosome 4"/>
</dbReference>
<accession>A0A9J6BDD6</accession>
<feature type="signal peptide" evidence="2">
    <location>
        <begin position="1"/>
        <end position="20"/>
    </location>
</feature>
<reference evidence="3" key="1">
    <citation type="submission" date="2021-03" db="EMBL/GenBank/DDBJ databases">
        <title>Chromosome level genome of the anhydrobiotic midge Polypedilum vanderplanki.</title>
        <authorList>
            <person name="Yoshida Y."/>
            <person name="Kikawada T."/>
            <person name="Gusev O."/>
        </authorList>
    </citation>
    <scope>NUCLEOTIDE SEQUENCE</scope>
    <source>
        <strain evidence="3">NIAS01</strain>
        <tissue evidence="3">Whole body or cell culture</tissue>
    </source>
</reference>